<dbReference type="InterPro" id="IPR040450">
    <property type="entry name" value="TFIIF_beta_HTH"/>
</dbReference>
<evidence type="ECO:0000313" key="14">
    <source>
        <dbReference type="Proteomes" id="UP000294847"/>
    </source>
</evidence>
<evidence type="ECO:0000259" key="12">
    <source>
        <dbReference type="Pfam" id="PF17683"/>
    </source>
</evidence>
<dbReference type="InterPro" id="IPR003196">
    <property type="entry name" value="TFIIF_beta"/>
</dbReference>
<evidence type="ECO:0000256" key="5">
    <source>
        <dbReference type="ARBA" id="ARBA00023125"/>
    </source>
</evidence>
<dbReference type="PANTHER" id="PTHR10445:SF0">
    <property type="entry name" value="GENERAL TRANSCRIPTION FACTOR IIF SUBUNIT 2"/>
    <property type="match status" value="1"/>
</dbReference>
<dbReference type="GO" id="GO:0003677">
    <property type="term" value="F:DNA binding"/>
    <property type="evidence" value="ECO:0007669"/>
    <property type="project" value="UniProtKB-KW"/>
</dbReference>
<dbReference type="SUPFAM" id="SSF46785">
    <property type="entry name" value="Winged helix' DNA-binding domain"/>
    <property type="match status" value="1"/>
</dbReference>
<feature type="region of interest" description="Disordered" evidence="10">
    <location>
        <begin position="145"/>
        <end position="203"/>
    </location>
</feature>
<dbReference type="EMBL" id="CP034205">
    <property type="protein sequence ID" value="QBZ55558.1"/>
    <property type="molecule type" value="Genomic_DNA"/>
</dbReference>
<evidence type="ECO:0000256" key="2">
    <source>
        <dbReference type="ARBA" id="ARBA00009543"/>
    </source>
</evidence>
<reference evidence="13 14" key="1">
    <citation type="journal article" date="2019" name="Mol. Biol. Evol.">
        <title>Blast fungal genomes show frequent chromosomal changes, gene gains and losses, and effector gene turnover.</title>
        <authorList>
            <person name="Gomez Luciano L.B."/>
            <person name="Jason Tsai I."/>
            <person name="Chuma I."/>
            <person name="Tosa Y."/>
            <person name="Chen Y.H."/>
            <person name="Li J.Y."/>
            <person name="Li M.Y."/>
            <person name="Jade Lu M.Y."/>
            <person name="Nakayashiki H."/>
            <person name="Li W.H."/>
        </authorList>
    </citation>
    <scope>NUCLEOTIDE SEQUENCE [LARGE SCALE GENOMIC DNA]</scope>
    <source>
        <strain evidence="13">MZ5-1-6</strain>
    </source>
</reference>
<protein>
    <recommendedName>
        <fullName evidence="3">Transcription initiation factor IIF subunit beta</fullName>
    </recommendedName>
    <alternativeName>
        <fullName evidence="9">TFIIF medium subunit</fullName>
    </alternativeName>
    <alternativeName>
        <fullName evidence="8">TFIIF-beta</fullName>
    </alternativeName>
</protein>
<keyword evidence="4" id="KW-0805">Transcription regulation</keyword>
<evidence type="ECO:0000256" key="3">
    <source>
        <dbReference type="ARBA" id="ARBA00021453"/>
    </source>
</evidence>
<feature type="domain" description="TFIIF beta subunit HTH" evidence="11">
    <location>
        <begin position="294"/>
        <end position="357"/>
    </location>
</feature>
<feature type="domain" description="TFIIF beta subunit N-terminal" evidence="12">
    <location>
        <begin position="42"/>
        <end position="221"/>
    </location>
</feature>
<evidence type="ECO:0000313" key="13">
    <source>
        <dbReference type="EMBL" id="QBZ55558.1"/>
    </source>
</evidence>
<feature type="compositionally biased region" description="Acidic residues" evidence="10">
    <location>
        <begin position="379"/>
        <end position="394"/>
    </location>
</feature>
<dbReference type="GO" id="GO:0005674">
    <property type="term" value="C:transcription factor TFIIF complex"/>
    <property type="evidence" value="ECO:0007669"/>
    <property type="project" value="InterPro"/>
</dbReference>
<dbReference type="GO" id="GO:0006367">
    <property type="term" value="P:transcription initiation at RNA polymerase II promoter"/>
    <property type="evidence" value="ECO:0007669"/>
    <property type="project" value="InterPro"/>
</dbReference>
<comment type="subcellular location">
    <subcellularLocation>
        <location evidence="1">Nucleus</location>
    </subcellularLocation>
</comment>
<comment type="similarity">
    <text evidence="2">Belongs to the TFIIF beta subunit family.</text>
</comment>
<feature type="region of interest" description="Disordered" evidence="10">
    <location>
        <begin position="358"/>
        <end position="394"/>
    </location>
</feature>
<proteinExistence type="inferred from homology"/>
<dbReference type="InterPro" id="IPR036388">
    <property type="entry name" value="WH-like_DNA-bd_sf"/>
</dbReference>
<evidence type="ECO:0000256" key="1">
    <source>
        <dbReference type="ARBA" id="ARBA00004123"/>
    </source>
</evidence>
<dbReference type="SUPFAM" id="SSF50916">
    <property type="entry name" value="Rap30/74 interaction domains"/>
    <property type="match status" value="1"/>
</dbReference>
<dbReference type="Pfam" id="PF17683">
    <property type="entry name" value="TFIIF_beta_N"/>
    <property type="match status" value="1"/>
</dbReference>
<feature type="compositionally biased region" description="Gly residues" evidence="10">
    <location>
        <begin position="163"/>
        <end position="172"/>
    </location>
</feature>
<dbReference type="Proteomes" id="UP000294847">
    <property type="component" value="Chromosome 2"/>
</dbReference>
<dbReference type="Gene3D" id="1.10.10.10">
    <property type="entry name" value="Winged helix-like DNA-binding domain superfamily/Winged helix DNA-binding domain"/>
    <property type="match status" value="1"/>
</dbReference>
<dbReference type="AlphaFoldDB" id="A0A4P7MZT3"/>
<dbReference type="InterPro" id="IPR040504">
    <property type="entry name" value="TFIIF_beta_N"/>
</dbReference>
<keyword evidence="6" id="KW-0804">Transcription</keyword>
<dbReference type="Pfam" id="PF02270">
    <property type="entry name" value="TFIIF_beta"/>
    <property type="match status" value="1"/>
</dbReference>
<dbReference type="VEuPathDB" id="FungiDB:M_BR32_EuGene_00003251"/>
<evidence type="ECO:0000256" key="6">
    <source>
        <dbReference type="ARBA" id="ARBA00023163"/>
    </source>
</evidence>
<evidence type="ECO:0000256" key="9">
    <source>
        <dbReference type="ARBA" id="ARBA00081863"/>
    </source>
</evidence>
<keyword evidence="5" id="KW-0238">DNA-binding</keyword>
<dbReference type="InterPro" id="IPR011039">
    <property type="entry name" value="TFIIF_interaction"/>
</dbReference>
<keyword evidence="7" id="KW-0539">Nucleus</keyword>
<evidence type="ECO:0000256" key="7">
    <source>
        <dbReference type="ARBA" id="ARBA00023242"/>
    </source>
</evidence>
<dbReference type="InterPro" id="IPR036390">
    <property type="entry name" value="WH_DNA-bd_sf"/>
</dbReference>
<accession>A0A4P7MZT3</accession>
<evidence type="ECO:0000256" key="4">
    <source>
        <dbReference type="ARBA" id="ARBA00023015"/>
    </source>
</evidence>
<dbReference type="FunFam" id="1.10.10.10:FF:000035">
    <property type="entry name" value="General transcription factor IIF subunit 2"/>
    <property type="match status" value="1"/>
</dbReference>
<dbReference type="CDD" id="cd07980">
    <property type="entry name" value="TFIIF_beta"/>
    <property type="match status" value="1"/>
</dbReference>
<dbReference type="PANTHER" id="PTHR10445">
    <property type="entry name" value="GENERAL TRANSCRIPTION FACTOR IIF SUBUNIT 2"/>
    <property type="match status" value="1"/>
</dbReference>
<dbReference type="OMA" id="ANCPEHQ"/>
<gene>
    <name evidence="13" type="ORF">PoMZ_00457</name>
</gene>
<evidence type="ECO:0000259" key="11">
    <source>
        <dbReference type="Pfam" id="PF02270"/>
    </source>
</evidence>
<evidence type="ECO:0000256" key="10">
    <source>
        <dbReference type="SAM" id="MobiDB-lite"/>
    </source>
</evidence>
<name>A0A4P7MZT3_PYROR</name>
<sequence length="394" mass="44486">MADPVQVKDEFPEETFMDEIAEDESGDLEFYDKSAMDPNYDNMYLARVPHYVWEAWAELPDDANIQVGKIRQWYEPDAKGEQHIKLRMLLDNGIGAHQMIPKEYDLRITEMTVKDTFIFSEEDLPEYKEKNRARREAAAAGIPAHLLRNTALDNTSNNNSNSGSGGSSGAGRGNTENNEKPQKSGYGKGRKGPRKEFYRKAVPKKTKIAGRIKHELNSIPVDNPETDHLLALRALEAAKPKAKVAFQDETNISQNSINRATDFTTSRKYQSFITANAAPPPVVTKQKKTELKAARIPENELLDQIFQLFRKFSYYHMKTLRVELRQPEAYLRQTLEKVAVLHKSGNLTNTWGLTDDAKRSNGISLDGPATVAPTVEGDLKDDDDEEDIKMEDVP</sequence>
<organism evidence="13 14">
    <name type="scientific">Pyricularia oryzae</name>
    <name type="common">Rice blast fungus</name>
    <name type="synonym">Magnaporthe oryzae</name>
    <dbReference type="NCBI Taxonomy" id="318829"/>
    <lineage>
        <taxon>Eukaryota</taxon>
        <taxon>Fungi</taxon>
        <taxon>Dikarya</taxon>
        <taxon>Ascomycota</taxon>
        <taxon>Pezizomycotina</taxon>
        <taxon>Sordariomycetes</taxon>
        <taxon>Sordariomycetidae</taxon>
        <taxon>Magnaporthales</taxon>
        <taxon>Pyriculariaceae</taxon>
        <taxon>Pyricularia</taxon>
    </lineage>
</organism>
<evidence type="ECO:0000256" key="8">
    <source>
        <dbReference type="ARBA" id="ARBA00081473"/>
    </source>
</evidence>